<reference evidence="3" key="1">
    <citation type="submission" date="2016-11" db="EMBL/GenBank/DDBJ databases">
        <authorList>
            <person name="Varghese N."/>
            <person name="Submissions S."/>
        </authorList>
    </citation>
    <scope>NUCLEOTIDE SEQUENCE [LARGE SCALE GENOMIC DNA]</scope>
    <source>
        <strain evidence="3">DSM 10124</strain>
    </source>
</reference>
<dbReference type="EMBL" id="FQVG01000025">
    <property type="protein sequence ID" value="SHE95446.1"/>
    <property type="molecule type" value="Genomic_DNA"/>
</dbReference>
<dbReference type="InterPro" id="IPR028348">
    <property type="entry name" value="FAD-binding_protein"/>
</dbReference>
<keyword evidence="3" id="KW-1185">Reference proteome</keyword>
<gene>
    <name evidence="2" type="ORF">SAMN02746091_01468</name>
</gene>
<dbReference type="Gene3D" id="3.50.50.60">
    <property type="entry name" value="FAD/NAD(P)-binding domain"/>
    <property type="match status" value="2"/>
</dbReference>
<organism evidence="2 3">
    <name type="scientific">Caloramator proteoclasticus DSM 10124</name>
    <dbReference type="NCBI Taxonomy" id="1121262"/>
    <lineage>
        <taxon>Bacteria</taxon>
        <taxon>Bacillati</taxon>
        <taxon>Bacillota</taxon>
        <taxon>Clostridia</taxon>
        <taxon>Eubacteriales</taxon>
        <taxon>Clostridiaceae</taxon>
        <taxon>Caloramator</taxon>
    </lineage>
</organism>
<accession>A0A1M4XPZ6</accession>
<dbReference type="RefSeq" id="WP_073248747.1">
    <property type="nucleotide sequence ID" value="NZ_FQVG01000025.1"/>
</dbReference>
<evidence type="ECO:0000313" key="3">
    <source>
        <dbReference type="Proteomes" id="UP000184423"/>
    </source>
</evidence>
<dbReference type="InterPro" id="IPR049516">
    <property type="entry name" value="FAD-depend_C"/>
</dbReference>
<dbReference type="Gene3D" id="3.30.70.2700">
    <property type="match status" value="1"/>
</dbReference>
<proteinExistence type="predicted"/>
<name>A0A1M4XPZ6_9CLOT</name>
<dbReference type="SUPFAM" id="SSF51905">
    <property type="entry name" value="FAD/NAD(P)-binding domain"/>
    <property type="match status" value="1"/>
</dbReference>
<dbReference type="PANTHER" id="PTHR42842">
    <property type="entry name" value="FAD/NAD(P)-BINDING OXIDOREDUCTASE"/>
    <property type="match status" value="1"/>
</dbReference>
<evidence type="ECO:0000313" key="2">
    <source>
        <dbReference type="EMBL" id="SHE95446.1"/>
    </source>
</evidence>
<dbReference type="InterPro" id="IPR036188">
    <property type="entry name" value="FAD/NAD-bd_sf"/>
</dbReference>
<dbReference type="AlphaFoldDB" id="A0A1M4XPZ6"/>
<dbReference type="PIRSF" id="PIRSF038984">
    <property type="entry name" value="FAD_binding_protein"/>
    <property type="match status" value="1"/>
</dbReference>
<protein>
    <recommendedName>
        <fullName evidence="1">FAD-dependent protein C-terminal domain-containing protein</fullName>
    </recommendedName>
</protein>
<dbReference type="PANTHER" id="PTHR42842:SF3">
    <property type="entry name" value="FAD_NAD(P)-BINDING OXIDOREDUCTASE FAMILY PROTEIN"/>
    <property type="match status" value="1"/>
</dbReference>
<sequence length="534" mass="59431">MTIRVNNIRISLDDSIDKVLDIACKMAKVNKKDIWDYKILKESIDARRKNKIDFVYQVEFKCNNESRVVAKANSKDVLLDDTYLDENYCFGEEKLLKRPIIVGTGPAGLFAGLILAKNGYRPIILERGSSVEKRTKDIQNFWNTGELNLDSNVQFGEGGAGTFSDGKLTTRIKDTRITYVLEEFVEAGAPPEIMYSGKPHIGTDILQTVVKNIREKIKSFGGEVKFDSKVTDIIVKDNKIQGVIVNNEYEIDSDVVIFAIGHSARDTYEMLLKRGVEFEQKPFAIGVRIEHLQSMIDENQYGKFAKHPKLKAADYRLTFTSKTYGRPCYSFCMCPGGTVVAAASEENRLVTNGMSEYKRDKDNANSAIVVGVGSPDFASSHPLAGMEFQRYYEELAYRVGGGEYVAPIQLVGDFLKDEVSKKLGKVKPSYTRGYNFANLSDCLPNYVIGALKEALYDFDKKIKGFASYDAILTGIETRTSAPVKIIRMENFESSTIKGLYPSGEGAGYAGGIMSAAVDGIKTAEKIMQKYAPIE</sequence>
<feature type="domain" description="FAD-dependent protein C-terminal" evidence="1">
    <location>
        <begin position="282"/>
        <end position="479"/>
    </location>
</feature>
<evidence type="ECO:0000259" key="1">
    <source>
        <dbReference type="Pfam" id="PF21688"/>
    </source>
</evidence>
<dbReference type="Pfam" id="PF21688">
    <property type="entry name" value="FAD-depend_C"/>
    <property type="match status" value="1"/>
</dbReference>
<dbReference type="Proteomes" id="UP000184423">
    <property type="component" value="Unassembled WGS sequence"/>
</dbReference>